<comment type="subcellular location">
    <subcellularLocation>
        <location evidence="5">Cell membrane</location>
        <topology evidence="5">Multi-pass membrane protein</topology>
    </subcellularLocation>
</comment>
<feature type="transmembrane region" description="Helical" evidence="5">
    <location>
        <begin position="285"/>
        <end position="304"/>
    </location>
</feature>
<gene>
    <name evidence="7" type="ORF">KAR29_01580</name>
</gene>
<feature type="transmembrane region" description="Helical" evidence="5">
    <location>
        <begin position="253"/>
        <end position="278"/>
    </location>
</feature>
<dbReference type="HAMAP" id="MF_01600">
    <property type="entry name" value="UPF0182"/>
    <property type="match status" value="1"/>
</dbReference>
<dbReference type="PANTHER" id="PTHR39344:SF1">
    <property type="entry name" value="UPF0182 PROTEIN SLL1060"/>
    <property type="match status" value="1"/>
</dbReference>
<feature type="transmembrane region" description="Helical" evidence="5">
    <location>
        <begin position="176"/>
        <end position="194"/>
    </location>
</feature>
<dbReference type="RefSeq" id="WP_274373910.1">
    <property type="nucleotide sequence ID" value="NZ_CP072943.1"/>
</dbReference>
<dbReference type="EMBL" id="CP072943">
    <property type="protein sequence ID" value="QTX32660.1"/>
    <property type="molecule type" value="Genomic_DNA"/>
</dbReference>
<dbReference type="GO" id="GO:0005886">
    <property type="term" value="C:plasma membrane"/>
    <property type="evidence" value="ECO:0007669"/>
    <property type="project" value="UniProtKB-SubCell"/>
</dbReference>
<dbReference type="KEGG" id="aram:KAR29_01580"/>
<dbReference type="Pfam" id="PF03699">
    <property type="entry name" value="UPF0182"/>
    <property type="match status" value="1"/>
</dbReference>
<dbReference type="Proteomes" id="UP000671879">
    <property type="component" value="Chromosome"/>
</dbReference>
<evidence type="ECO:0000256" key="5">
    <source>
        <dbReference type="HAMAP-Rule" id="MF_01600"/>
    </source>
</evidence>
<comment type="similarity">
    <text evidence="5">Belongs to the UPF0182 family.</text>
</comment>
<evidence type="ECO:0000256" key="6">
    <source>
        <dbReference type="SAM" id="MobiDB-lite"/>
    </source>
</evidence>
<keyword evidence="2 5" id="KW-0812">Transmembrane</keyword>
<feature type="transmembrane region" description="Helical" evidence="5">
    <location>
        <begin position="215"/>
        <end position="233"/>
    </location>
</feature>
<feature type="transmembrane region" description="Helical" evidence="5">
    <location>
        <begin position="72"/>
        <end position="92"/>
    </location>
</feature>
<keyword evidence="1 5" id="KW-1003">Cell membrane</keyword>
<dbReference type="GO" id="GO:0005576">
    <property type="term" value="C:extracellular region"/>
    <property type="evidence" value="ECO:0007669"/>
    <property type="project" value="TreeGrafter"/>
</dbReference>
<feature type="transmembrane region" description="Helical" evidence="5">
    <location>
        <begin position="30"/>
        <end position="52"/>
    </location>
</feature>
<evidence type="ECO:0000256" key="2">
    <source>
        <dbReference type="ARBA" id="ARBA00022692"/>
    </source>
</evidence>
<evidence type="ECO:0000256" key="3">
    <source>
        <dbReference type="ARBA" id="ARBA00022989"/>
    </source>
</evidence>
<sequence length="933" mass="104677">MKRFIWNPNRGDWAPQEGENRPGRKALHGLSLAALVISAFLLFAGGPTLVTFLTELLWYHEVGASQAFWIRIWPQALLFLVASVFSFLALYLNWRPALTRTALPDEMVLSSKTQRRLLFLAALAFALFQGAGARGHWEEALLFLNGTSFSVDDPLFGKDLSFYIFRLPFIAFLRQWLQGLLVLAFGGVALLSALGGASRGLQLPFPLSRTEKRHLSLLGAAIALLWALGFLLARYDLLYSPRGVTFGASYTDVFAELPALNILTGLTVALALLILVGLSRKTWKYAGIVLGLWALANIALRGAYPGVIQKYVVEPNEFQRERPFIEHNIKATLTAYDLHDLTSTAFEPSLTVTAQSLDANPDTVRNIRLWDEDTLLRSYRQLQEIRSYYDFGGVDIDRYDFDGDYRQVMLAARELDLTQLQNPTWVNRHLEFTHGYGLVMNPVNEVTTTGQPVLWVRDLPPRFSVPLTLERPQIYYGEKASSYALVRTTVHEFDYPMGEGNARTTYEGKGGIPVGSLWRRILFSLRLGDSELFFSDALTKDSRILIYRNVLERVQRIVPFLIVDGDPYMAVVDGRLLWIVDAYTATGRYPYSEPVNVRIGRSARSINYIRNSVKVTVDAYDGTVSFYAVDEKDPLLRAWRKIFPGLIQPAEAIGDDLRAHLRYPRDLFRIQGEIFRTYHMGDPNTFYNKEDVWTPAQDRQGKAVDPYYLMMRLEETSEFALISPFLPVGRNNMISWLAARSDGANYGELLLYRFPKQTLVYGPAQIEALIDQNPEISAQLSLWSQRGSDVIRGNVLVIPIDRAILYVQPLYLKSENSDLPELKRVIVASGNGIAWAETLEGALTALVGKGAAPETPVASSEKVLPQAPSLSGEASALARQAQEAWEASQRALREADWEGYGRTMTRLEALLRSLVEATAEEPVQAPAAAEPEL</sequence>
<evidence type="ECO:0000313" key="7">
    <source>
        <dbReference type="EMBL" id="QTX32660.1"/>
    </source>
</evidence>
<protein>
    <recommendedName>
        <fullName evidence="5">UPF0182 protein KAR29_01580</fullName>
    </recommendedName>
</protein>
<reference evidence="8" key="1">
    <citation type="submission" date="2021-04" db="EMBL/GenBank/DDBJ databases">
        <title>A novel Synergistetes isolate from a pyrite-forming mixed culture.</title>
        <authorList>
            <person name="Bunk B."/>
            <person name="Sproer C."/>
            <person name="Spring S."/>
            <person name="Pester M."/>
        </authorList>
    </citation>
    <scope>NUCLEOTIDE SEQUENCE [LARGE SCALE GENOMIC DNA]</scope>
    <source>
        <strain evidence="8">J.5.4.2-T.3.5.2</strain>
    </source>
</reference>
<accession>A0A9Q7AJ63</accession>
<dbReference type="PANTHER" id="PTHR39344">
    <property type="entry name" value="UPF0182 PROTEIN SLL1060"/>
    <property type="match status" value="1"/>
</dbReference>
<keyword evidence="8" id="KW-1185">Reference proteome</keyword>
<keyword evidence="3 5" id="KW-1133">Transmembrane helix</keyword>
<evidence type="ECO:0000256" key="1">
    <source>
        <dbReference type="ARBA" id="ARBA00022475"/>
    </source>
</evidence>
<evidence type="ECO:0000256" key="4">
    <source>
        <dbReference type="ARBA" id="ARBA00023136"/>
    </source>
</evidence>
<name>A0A9Q7AJ63_9BACT</name>
<keyword evidence="4 5" id="KW-0472">Membrane</keyword>
<dbReference type="InterPro" id="IPR005372">
    <property type="entry name" value="UPF0182"/>
</dbReference>
<proteinExistence type="inferred from homology"/>
<organism evidence="7 8">
    <name type="scientific">Aminithiophilus ramosus</name>
    <dbReference type="NCBI Taxonomy" id="3029084"/>
    <lineage>
        <taxon>Bacteria</taxon>
        <taxon>Thermotogati</taxon>
        <taxon>Synergistota</taxon>
        <taxon>Synergistia</taxon>
        <taxon>Synergistales</taxon>
        <taxon>Aminithiophilaceae</taxon>
        <taxon>Aminithiophilus</taxon>
    </lineage>
</organism>
<dbReference type="AlphaFoldDB" id="A0A9Q7AJ63"/>
<feature type="region of interest" description="Disordered" evidence="6">
    <location>
        <begin position="1"/>
        <end position="20"/>
    </location>
</feature>
<feature type="transmembrane region" description="Helical" evidence="5">
    <location>
        <begin position="117"/>
        <end position="137"/>
    </location>
</feature>
<evidence type="ECO:0000313" key="8">
    <source>
        <dbReference type="Proteomes" id="UP000671879"/>
    </source>
</evidence>